<comment type="caution">
    <text evidence="2">The sequence shown here is derived from an EMBL/GenBank/DDBJ whole genome shotgun (WGS) entry which is preliminary data.</text>
</comment>
<dbReference type="AlphaFoldDB" id="A0A8H4JKE4"/>
<evidence type="ECO:0000313" key="3">
    <source>
        <dbReference type="Proteomes" id="UP000605986"/>
    </source>
</evidence>
<organism evidence="2 3">
    <name type="scientific">Fusarium austroafricanum</name>
    <dbReference type="NCBI Taxonomy" id="2364996"/>
    <lineage>
        <taxon>Eukaryota</taxon>
        <taxon>Fungi</taxon>
        <taxon>Dikarya</taxon>
        <taxon>Ascomycota</taxon>
        <taxon>Pezizomycotina</taxon>
        <taxon>Sordariomycetes</taxon>
        <taxon>Hypocreomycetidae</taxon>
        <taxon>Hypocreales</taxon>
        <taxon>Nectriaceae</taxon>
        <taxon>Fusarium</taxon>
        <taxon>Fusarium concolor species complex</taxon>
    </lineage>
</organism>
<dbReference type="EMBL" id="JAADJG010000923">
    <property type="protein sequence ID" value="KAF4433746.1"/>
    <property type="molecule type" value="Genomic_DNA"/>
</dbReference>
<dbReference type="OrthoDB" id="3562088at2759"/>
<keyword evidence="3" id="KW-1185">Reference proteome</keyword>
<accession>A0A8H4JKE4</accession>
<dbReference type="Proteomes" id="UP000605986">
    <property type="component" value="Unassembled WGS sequence"/>
</dbReference>
<evidence type="ECO:0000313" key="2">
    <source>
        <dbReference type="EMBL" id="KAF4433746.1"/>
    </source>
</evidence>
<feature type="signal peptide" evidence="1">
    <location>
        <begin position="1"/>
        <end position="18"/>
    </location>
</feature>
<protein>
    <submittedName>
        <fullName evidence="2">Carbohydrate binding domain-containing protein</fullName>
    </submittedName>
</protein>
<keyword evidence="1" id="KW-0732">Signal</keyword>
<proteinExistence type="predicted"/>
<feature type="chain" id="PRO_5034186760" evidence="1">
    <location>
        <begin position="19"/>
        <end position="357"/>
    </location>
</feature>
<dbReference type="Gene3D" id="2.60.120.260">
    <property type="entry name" value="Galactose-binding domain-like"/>
    <property type="match status" value="1"/>
</dbReference>
<reference evidence="2" key="1">
    <citation type="submission" date="2020-01" db="EMBL/GenBank/DDBJ databases">
        <title>Identification and distribution of gene clusters putatively required for synthesis of sphingolipid metabolism inhibitors in phylogenetically diverse species of the filamentous fungus Fusarium.</title>
        <authorList>
            <person name="Kim H.-S."/>
            <person name="Busman M."/>
            <person name="Brown D.W."/>
            <person name="Divon H."/>
            <person name="Uhlig S."/>
            <person name="Proctor R.H."/>
        </authorList>
    </citation>
    <scope>NUCLEOTIDE SEQUENCE</scope>
    <source>
        <strain evidence="2">NRRL 53441</strain>
    </source>
</reference>
<name>A0A8H4JKE4_9HYPO</name>
<sequence>MRNIKVLLVVASGLGASAQVPNHLYQRAACNRDNLFRCFIDQRYSIQAQDYCAGLEPFTVTVATSIATTTKTIETDITADAVVVTETSTTTVFTETVPTATSVVTVDPATVAKRQVAVNPPKCMTNGVTYPTSRITSACSCINVPASTISVTQVVSTATVTEINTIITTPFTTVTSWETVSTATSGGTLTVTVPPVGINRLINGDFETGDASGWKLSPESWSGTVVIWRVAQNSLGPLAYEITGSEGSLGTLSQVKPIYLEAGRYDIGFQAPPAKFPRNTDSWAHVSEFDIINPVKGTNITIRFGGSKAMASGGRIVIPVDGWFDVSDDVAGYNQVVMRFLTQPPGGSIDNIYLRKH</sequence>
<evidence type="ECO:0000256" key="1">
    <source>
        <dbReference type="SAM" id="SignalP"/>
    </source>
</evidence>
<gene>
    <name evidence="2" type="ORF">F53441_13745</name>
</gene>